<evidence type="ECO:0000256" key="2">
    <source>
        <dbReference type="ARBA" id="ARBA00022692"/>
    </source>
</evidence>
<keyword evidence="3" id="KW-1133">Transmembrane helix</keyword>
<comment type="subcellular location">
    <subcellularLocation>
        <location evidence="1">Membrane</location>
        <topology evidence="1">Single-pass membrane protein</topology>
    </subcellularLocation>
</comment>
<keyword evidence="2" id="KW-0812">Transmembrane</keyword>
<proteinExistence type="predicted"/>
<gene>
    <name evidence="4" type="ORF">NSPH01132_LOCUS836</name>
</gene>
<dbReference type="PANTHER" id="PTHR21461">
    <property type="entry name" value="GLYCOSYLTRANSFERASE FAMILY 92 PROTEIN"/>
    <property type="match status" value="1"/>
</dbReference>
<organism evidence="4">
    <name type="scientific">Norrisiella sphaerica</name>
    <dbReference type="NCBI Taxonomy" id="552664"/>
    <lineage>
        <taxon>Eukaryota</taxon>
        <taxon>Sar</taxon>
        <taxon>Rhizaria</taxon>
        <taxon>Cercozoa</taxon>
        <taxon>Chlorarachniophyceae</taxon>
        <taxon>Norrisiella</taxon>
    </lineage>
</organism>
<dbReference type="EMBL" id="HBHC01001444">
    <property type="protein sequence ID" value="CAD9650929.1"/>
    <property type="molecule type" value="Transcribed_RNA"/>
</dbReference>
<sequence length="413" mass="47168">MIGHCARFGFISFFISVATLELMTKGFWFTFLTGAQIESLGSHPILDSDKVDDYIVVVTMGKNENPYLQEWVEHNRRVGVNKIVYYDDTPAHTPENRASEVLSPYIKSGYVELHDATGWDNQSFFLGTDITVPQLEGGASDVVKAMFIDKQQKMQLKEWQRFRHDKNTSRHIWLGQLDVDEFYNPKSGSLREILRETRLKGAQSIRMAKVEFGMSGHLLPTKTILDNYVMRETYFSKHTGLSLAWAITGMAPGCPHVYTVTSFLADVSRGSHECNDWHGNKYKRQIRFGVYYSPVEDANVNHYNTKSVVECFARANVPHPDGQITSRHCTARKYKICDDSILQVGRGGVETELPCKKNRTRIIENTNKVRREVLRNQHKDIIDLCSMKSLDLEESVACGLLPPQKGYKRLVFD</sequence>
<evidence type="ECO:0000313" key="4">
    <source>
        <dbReference type="EMBL" id="CAD9650929.1"/>
    </source>
</evidence>
<dbReference type="PANTHER" id="PTHR21461:SF69">
    <property type="entry name" value="GLYCOSYLTRANSFERASE FAMILY 92 PROTEIN"/>
    <property type="match status" value="1"/>
</dbReference>
<dbReference type="Pfam" id="PF13704">
    <property type="entry name" value="Glyco_tranf_2_4"/>
    <property type="match status" value="1"/>
</dbReference>
<dbReference type="GO" id="GO:0005737">
    <property type="term" value="C:cytoplasm"/>
    <property type="evidence" value="ECO:0007669"/>
    <property type="project" value="TreeGrafter"/>
</dbReference>
<protein>
    <recommendedName>
        <fullName evidence="5">Glycosyltransferase family 92 protein</fullName>
    </recommendedName>
</protein>
<dbReference type="GO" id="GO:0016757">
    <property type="term" value="F:glycosyltransferase activity"/>
    <property type="evidence" value="ECO:0007669"/>
    <property type="project" value="TreeGrafter"/>
</dbReference>
<evidence type="ECO:0000256" key="1">
    <source>
        <dbReference type="ARBA" id="ARBA00004167"/>
    </source>
</evidence>
<evidence type="ECO:0000256" key="3">
    <source>
        <dbReference type="ARBA" id="ARBA00022989"/>
    </source>
</evidence>
<dbReference type="GO" id="GO:0016020">
    <property type="term" value="C:membrane"/>
    <property type="evidence" value="ECO:0007669"/>
    <property type="project" value="UniProtKB-SubCell"/>
</dbReference>
<keyword evidence="3" id="KW-0472">Membrane</keyword>
<accession>A0A7S2VUF3</accession>
<dbReference type="AlphaFoldDB" id="A0A7S2VUF3"/>
<evidence type="ECO:0008006" key="5">
    <source>
        <dbReference type="Google" id="ProtNLM"/>
    </source>
</evidence>
<name>A0A7S2VUF3_9EUKA</name>
<reference evidence="4" key="1">
    <citation type="submission" date="2021-01" db="EMBL/GenBank/DDBJ databases">
        <authorList>
            <person name="Corre E."/>
            <person name="Pelletier E."/>
            <person name="Niang G."/>
            <person name="Scheremetjew M."/>
            <person name="Finn R."/>
            <person name="Kale V."/>
            <person name="Holt S."/>
            <person name="Cochrane G."/>
            <person name="Meng A."/>
            <person name="Brown T."/>
            <person name="Cohen L."/>
        </authorList>
    </citation>
    <scope>NUCLEOTIDE SEQUENCE</scope>
    <source>
        <strain evidence="4">BC52</strain>
    </source>
</reference>